<gene>
    <name evidence="2" type="ORF">J2Z71_000599</name>
</gene>
<dbReference type="PANTHER" id="PTHR11328">
    <property type="entry name" value="MAJOR FACILITATOR SUPERFAMILY DOMAIN-CONTAINING PROTEIN"/>
    <property type="match status" value="1"/>
</dbReference>
<feature type="transmembrane region" description="Helical" evidence="1">
    <location>
        <begin position="114"/>
        <end position="137"/>
    </location>
</feature>
<feature type="transmembrane region" description="Helical" evidence="1">
    <location>
        <begin position="237"/>
        <end position="254"/>
    </location>
</feature>
<feature type="transmembrane region" description="Helical" evidence="1">
    <location>
        <begin position="418"/>
        <end position="440"/>
    </location>
</feature>
<dbReference type="InterPro" id="IPR039672">
    <property type="entry name" value="MFS_2"/>
</dbReference>
<dbReference type="InterPro" id="IPR036259">
    <property type="entry name" value="MFS_trans_sf"/>
</dbReference>
<dbReference type="RefSeq" id="WP_210060379.1">
    <property type="nucleotide sequence ID" value="NZ_JAGGLJ010000004.1"/>
</dbReference>
<evidence type="ECO:0000256" key="1">
    <source>
        <dbReference type="SAM" id="Phobius"/>
    </source>
</evidence>
<feature type="transmembrane region" description="Helical" evidence="1">
    <location>
        <begin position="378"/>
        <end position="398"/>
    </location>
</feature>
<dbReference type="PANTHER" id="PTHR11328:SF24">
    <property type="entry name" value="MAJOR FACILITATOR SUPERFAMILY (MFS) PROFILE DOMAIN-CONTAINING PROTEIN"/>
    <property type="match status" value="1"/>
</dbReference>
<dbReference type="Pfam" id="PF13347">
    <property type="entry name" value="MFS_2"/>
    <property type="match status" value="1"/>
</dbReference>
<keyword evidence="1" id="KW-1133">Transmembrane helix</keyword>
<dbReference type="Proteomes" id="UP001519306">
    <property type="component" value="Unassembled WGS sequence"/>
</dbReference>
<keyword evidence="3" id="KW-1185">Reference proteome</keyword>
<dbReference type="SUPFAM" id="SSF103473">
    <property type="entry name" value="MFS general substrate transporter"/>
    <property type="match status" value="1"/>
</dbReference>
<comment type="caution">
    <text evidence="2">The sequence shown here is derived from an EMBL/GenBank/DDBJ whole genome shotgun (WGS) entry which is preliminary data.</text>
</comment>
<accession>A0ABS4KBC1</accession>
<feature type="transmembrane region" description="Helical" evidence="1">
    <location>
        <begin position="157"/>
        <end position="177"/>
    </location>
</feature>
<feature type="transmembrane region" description="Helical" evidence="1">
    <location>
        <begin position="12"/>
        <end position="35"/>
    </location>
</feature>
<feature type="transmembrane region" description="Helical" evidence="1">
    <location>
        <begin position="331"/>
        <end position="357"/>
    </location>
</feature>
<feature type="transmembrane region" description="Helical" evidence="1">
    <location>
        <begin position="189"/>
        <end position="208"/>
    </location>
</feature>
<dbReference type="EMBL" id="JAGGLJ010000004">
    <property type="protein sequence ID" value="MBP2025074.1"/>
    <property type="molecule type" value="Genomic_DNA"/>
</dbReference>
<keyword evidence="1" id="KW-0812">Transmembrane</keyword>
<organism evidence="2 3">
    <name type="scientific">Peptoniphilus stercorisuis</name>
    <dbReference type="NCBI Taxonomy" id="1436965"/>
    <lineage>
        <taxon>Bacteria</taxon>
        <taxon>Bacillati</taxon>
        <taxon>Bacillota</taxon>
        <taxon>Tissierellia</taxon>
        <taxon>Tissierellales</taxon>
        <taxon>Peptoniphilaceae</taxon>
        <taxon>Peptoniphilus</taxon>
    </lineage>
</organism>
<evidence type="ECO:0000313" key="2">
    <source>
        <dbReference type="EMBL" id="MBP2025074.1"/>
    </source>
</evidence>
<evidence type="ECO:0000313" key="3">
    <source>
        <dbReference type="Proteomes" id="UP001519306"/>
    </source>
</evidence>
<proteinExistence type="predicted"/>
<protein>
    <submittedName>
        <fullName evidence="2">GPH family glycoside/pentoside/hexuronide:cation symporter</fullName>
    </submittedName>
</protein>
<sequence length="442" mass="50101">MNEKSNLSIKTQIFYGLGVSYAILDQIFVQWVLYYYLPPESSGLKPLIAPIFITITLIISRFIDMIFDPLVGYLSDNFKSPYGRRIPFIAMGAIPLVICTIAFFYPIFIKSTPVYLTLIGSLFFIFYSVVGAPYNALIPEISKSKIDRLNLSTWQALFRLIYTAIAMITPGILIKYFGGNNTELGIRKMVIFLSLFSLIGMYITVFGIKEPRRDFKSNEKDLNFFKSIKIIFKNKSFVFYLFGLLFFFTGFNTLRTSINYYVEDIMLLGKTDITIISAILFGTSAIFFYPTNKLSRKFGYKKVMQSSLILLIVLSLLLFNLGKIVPNKFGYIIFALIGISISGSAFIFPPAMLSEIINKINMKENTSMEGLYFGIQGFFLKFAFLISVGIVPILLVSGESIEFSKIFINEASVVQKSGIYSTTLFSTISFAISLLFYSLYKE</sequence>
<dbReference type="Gene3D" id="1.20.1250.20">
    <property type="entry name" value="MFS general substrate transporter like domains"/>
    <property type="match status" value="1"/>
</dbReference>
<name>A0ABS4KBC1_9FIRM</name>
<feature type="transmembrane region" description="Helical" evidence="1">
    <location>
        <begin position="47"/>
        <end position="67"/>
    </location>
</feature>
<feature type="transmembrane region" description="Helical" evidence="1">
    <location>
        <begin position="88"/>
        <end position="108"/>
    </location>
</feature>
<keyword evidence="1" id="KW-0472">Membrane</keyword>
<reference evidence="2 3" key="1">
    <citation type="submission" date="2021-03" db="EMBL/GenBank/DDBJ databases">
        <title>Genomic Encyclopedia of Type Strains, Phase IV (KMG-IV): sequencing the most valuable type-strain genomes for metagenomic binning, comparative biology and taxonomic classification.</title>
        <authorList>
            <person name="Goeker M."/>
        </authorList>
    </citation>
    <scope>NUCLEOTIDE SEQUENCE [LARGE SCALE GENOMIC DNA]</scope>
    <source>
        <strain evidence="2 3">DSM 27563</strain>
    </source>
</reference>
<feature type="transmembrane region" description="Helical" evidence="1">
    <location>
        <begin position="274"/>
        <end position="291"/>
    </location>
</feature>
<feature type="transmembrane region" description="Helical" evidence="1">
    <location>
        <begin position="303"/>
        <end position="325"/>
    </location>
</feature>